<proteinExistence type="predicted"/>
<dbReference type="EMBL" id="KZ678624">
    <property type="protein sequence ID" value="PSR78046.1"/>
    <property type="molecule type" value="Genomic_DNA"/>
</dbReference>
<keyword evidence="3" id="KW-1185">Reference proteome</keyword>
<dbReference type="InParanoid" id="A0A2T2ZVW7"/>
<dbReference type="AlphaFoldDB" id="A0A2T2ZVW7"/>
<name>A0A2T2ZVW7_9PEZI</name>
<evidence type="ECO:0000256" key="1">
    <source>
        <dbReference type="SAM" id="MobiDB-lite"/>
    </source>
</evidence>
<dbReference type="Proteomes" id="UP000241462">
    <property type="component" value="Unassembled WGS sequence"/>
</dbReference>
<gene>
    <name evidence="2" type="ORF">BD289DRAFT_132871</name>
</gene>
<sequence length="343" mass="37031">MLRDLPSSSAHTRFGLLLPLPQCILLRHHCDSAPPTAPLHGAGGQRVQKQGHGVAWAEKTSSAFVAVILCLCCGRLGPNGTVRLAHAGRLLDRRVLDACSPTEPKQGLWFVDKDATSCWNSPRNAAAAAVVVDLRGSASAAGCHSAPSFISCTPFWGGGCCSRCDGRFCPLCTEPSPPLAPLFWRLLCLCRLTARLGKSVLRASALTHRFSHRICSGLLGPCESFVALRGLLWEKNPHSTTAACRMYRGQDSRRGSRSGRGAARNLVAPLAPPTRRKRACSLRPVTIPIARARLWDSQRGWMGRGWVREGHVGQAAAKEDPTGPRWPRAGERDGPWIGACFAE</sequence>
<evidence type="ECO:0000313" key="2">
    <source>
        <dbReference type="EMBL" id="PSR78046.1"/>
    </source>
</evidence>
<reference evidence="2 3" key="1">
    <citation type="journal article" date="2018" name="Mycol. Prog.">
        <title>Coniella lustricola, a new species from submerged detritus.</title>
        <authorList>
            <person name="Raudabaugh D.B."/>
            <person name="Iturriaga T."/>
            <person name="Carver A."/>
            <person name="Mondo S."/>
            <person name="Pangilinan J."/>
            <person name="Lipzen A."/>
            <person name="He G."/>
            <person name="Amirebrahimi M."/>
            <person name="Grigoriev I.V."/>
            <person name="Miller A.N."/>
        </authorList>
    </citation>
    <scope>NUCLEOTIDE SEQUENCE [LARGE SCALE GENOMIC DNA]</scope>
    <source>
        <strain evidence="2 3">B22-T-1</strain>
    </source>
</reference>
<accession>A0A2T2ZVW7</accession>
<evidence type="ECO:0000313" key="3">
    <source>
        <dbReference type="Proteomes" id="UP000241462"/>
    </source>
</evidence>
<organism evidence="2 3">
    <name type="scientific">Coniella lustricola</name>
    <dbReference type="NCBI Taxonomy" id="2025994"/>
    <lineage>
        <taxon>Eukaryota</taxon>
        <taxon>Fungi</taxon>
        <taxon>Dikarya</taxon>
        <taxon>Ascomycota</taxon>
        <taxon>Pezizomycotina</taxon>
        <taxon>Sordariomycetes</taxon>
        <taxon>Sordariomycetidae</taxon>
        <taxon>Diaporthales</taxon>
        <taxon>Schizoparmaceae</taxon>
        <taxon>Coniella</taxon>
    </lineage>
</organism>
<protein>
    <submittedName>
        <fullName evidence="2">Uncharacterized protein</fullName>
    </submittedName>
</protein>
<feature type="region of interest" description="Disordered" evidence="1">
    <location>
        <begin position="312"/>
        <end position="331"/>
    </location>
</feature>